<evidence type="ECO:0000259" key="1">
    <source>
        <dbReference type="Pfam" id="PF16010"/>
    </source>
</evidence>
<sequence length="105" mass="10887">MSLHSILLPSWVINEKDNPPEVAGNLSTKPITKSTSVNSTFLTYTLLCEGCLGAQPGLHPNANTGKGGSVDMGWAISSNPVTNLGSSVGVLAFHNVGEGVAPRRT</sequence>
<dbReference type="SUPFAM" id="SSF49344">
    <property type="entry name" value="CBD9-like"/>
    <property type="match status" value="1"/>
</dbReference>
<proteinExistence type="predicted"/>
<gene>
    <name evidence="2" type="ORF">PG999_012487</name>
</gene>
<dbReference type="Pfam" id="PF16010">
    <property type="entry name" value="CDH-cyt"/>
    <property type="match status" value="1"/>
</dbReference>
<name>A0AAW0QCU3_9PEZI</name>
<evidence type="ECO:0000313" key="2">
    <source>
        <dbReference type="EMBL" id="KAK8096543.1"/>
    </source>
</evidence>
<comment type="caution">
    <text evidence="2">The sequence shown here is derived from an EMBL/GenBank/DDBJ whole genome shotgun (WGS) entry which is preliminary data.</text>
</comment>
<dbReference type="EMBL" id="JAQQWP010000010">
    <property type="protein sequence ID" value="KAK8096543.1"/>
    <property type="molecule type" value="Genomic_DNA"/>
</dbReference>
<feature type="domain" description="Cellobiose dehydrogenase-like cytochrome" evidence="1">
    <location>
        <begin position="15"/>
        <end position="98"/>
    </location>
</feature>
<keyword evidence="3" id="KW-1185">Reference proteome</keyword>
<protein>
    <submittedName>
        <fullName evidence="2">Cellobiose dehydrogenase</fullName>
    </submittedName>
</protein>
<dbReference type="InterPro" id="IPR015920">
    <property type="entry name" value="Cellobiose_DH-like_cyt"/>
</dbReference>
<evidence type="ECO:0000313" key="3">
    <source>
        <dbReference type="Proteomes" id="UP001392437"/>
    </source>
</evidence>
<dbReference type="AlphaFoldDB" id="A0AAW0QCU3"/>
<dbReference type="Gene3D" id="2.60.40.1210">
    <property type="entry name" value="Cellobiose dehydrogenase, cytochrome domain"/>
    <property type="match status" value="1"/>
</dbReference>
<dbReference type="Proteomes" id="UP001392437">
    <property type="component" value="Unassembled WGS sequence"/>
</dbReference>
<accession>A0AAW0QCU3</accession>
<organism evidence="2 3">
    <name type="scientific">Apiospora kogelbergensis</name>
    <dbReference type="NCBI Taxonomy" id="1337665"/>
    <lineage>
        <taxon>Eukaryota</taxon>
        <taxon>Fungi</taxon>
        <taxon>Dikarya</taxon>
        <taxon>Ascomycota</taxon>
        <taxon>Pezizomycotina</taxon>
        <taxon>Sordariomycetes</taxon>
        <taxon>Xylariomycetidae</taxon>
        <taxon>Amphisphaeriales</taxon>
        <taxon>Apiosporaceae</taxon>
        <taxon>Apiospora</taxon>
    </lineage>
</organism>
<reference evidence="2 3" key="1">
    <citation type="submission" date="2023-01" db="EMBL/GenBank/DDBJ databases">
        <title>Analysis of 21 Apiospora genomes using comparative genomics revels a genus with tremendous synthesis potential of carbohydrate active enzymes and secondary metabolites.</title>
        <authorList>
            <person name="Sorensen T."/>
        </authorList>
    </citation>
    <scope>NUCLEOTIDE SEQUENCE [LARGE SCALE GENOMIC DNA]</scope>
    <source>
        <strain evidence="2 3">CBS 117206</strain>
    </source>
</reference>